<dbReference type="Proteomes" id="UP000236621">
    <property type="component" value="Unassembled WGS sequence"/>
</dbReference>
<accession>A0A2K3QR07</accession>
<dbReference type="EMBL" id="NRSZ01000017">
    <property type="protein sequence ID" value="PNY29974.1"/>
    <property type="molecule type" value="Genomic_DNA"/>
</dbReference>
<feature type="chain" id="PRO_5014431592" evidence="2">
    <location>
        <begin position="16"/>
        <end position="195"/>
    </location>
</feature>
<evidence type="ECO:0000313" key="5">
    <source>
        <dbReference type="Proteomes" id="UP000236621"/>
    </source>
</evidence>
<gene>
    <name evidence="4" type="ORF">TCAP_00113</name>
</gene>
<keyword evidence="1 2" id="KW-0732">Signal</keyword>
<protein>
    <submittedName>
        <fullName evidence="4">FAS1 domain-containing protein</fullName>
    </submittedName>
</protein>
<dbReference type="InterPro" id="IPR000782">
    <property type="entry name" value="FAS1_domain"/>
</dbReference>
<dbReference type="OrthoDB" id="5551751at2759"/>
<dbReference type="AlphaFoldDB" id="A0A2K3QR07"/>
<keyword evidence="5" id="KW-1185">Reference proteome</keyword>
<feature type="domain" description="FAS1" evidence="3">
    <location>
        <begin position="45"/>
        <end position="192"/>
    </location>
</feature>
<organism evidence="4 5">
    <name type="scientific">Tolypocladium capitatum</name>
    <dbReference type="NCBI Taxonomy" id="45235"/>
    <lineage>
        <taxon>Eukaryota</taxon>
        <taxon>Fungi</taxon>
        <taxon>Dikarya</taxon>
        <taxon>Ascomycota</taxon>
        <taxon>Pezizomycotina</taxon>
        <taxon>Sordariomycetes</taxon>
        <taxon>Hypocreomycetidae</taxon>
        <taxon>Hypocreales</taxon>
        <taxon>Ophiocordycipitaceae</taxon>
        <taxon>Tolypocladium</taxon>
    </lineage>
</organism>
<dbReference type="InterPro" id="IPR036378">
    <property type="entry name" value="FAS1_dom_sf"/>
</dbReference>
<dbReference type="PROSITE" id="PS50213">
    <property type="entry name" value="FAS1"/>
    <property type="match status" value="1"/>
</dbReference>
<dbReference type="STRING" id="45235.A0A2K3QR07"/>
<reference evidence="4 5" key="1">
    <citation type="submission" date="2017-08" db="EMBL/GenBank/DDBJ databases">
        <title>Harnessing the power of phylogenomics to disentangle the directionality and signatures of interkingdom host jumping in the parasitic fungal genus Tolypocladium.</title>
        <authorList>
            <person name="Quandt C.A."/>
            <person name="Patterson W."/>
            <person name="Spatafora J.W."/>
        </authorList>
    </citation>
    <scope>NUCLEOTIDE SEQUENCE [LARGE SCALE GENOMIC DNA]</scope>
    <source>
        <strain evidence="4 5">CBS 113982</strain>
    </source>
</reference>
<dbReference type="SUPFAM" id="SSF82153">
    <property type="entry name" value="FAS1 domain"/>
    <property type="match status" value="1"/>
</dbReference>
<dbReference type="PANTHER" id="PTHR28156">
    <property type="entry name" value="FAS1 DOMAIN-CONTAINING PROTEIN YDR262W"/>
    <property type="match status" value="1"/>
</dbReference>
<evidence type="ECO:0000313" key="4">
    <source>
        <dbReference type="EMBL" id="PNY29974.1"/>
    </source>
</evidence>
<dbReference type="Gene3D" id="2.30.180.10">
    <property type="entry name" value="FAS1 domain"/>
    <property type="match status" value="1"/>
</dbReference>
<evidence type="ECO:0000259" key="3">
    <source>
        <dbReference type="PROSITE" id="PS50213"/>
    </source>
</evidence>
<dbReference type="InterPro" id="IPR040200">
    <property type="entry name" value="Mug57-like"/>
</dbReference>
<dbReference type="PANTHER" id="PTHR28156:SF1">
    <property type="entry name" value="FAS1 DOMAIN-CONTAINING PROTEIN YDR262W"/>
    <property type="match status" value="1"/>
</dbReference>
<evidence type="ECO:0000256" key="2">
    <source>
        <dbReference type="SAM" id="SignalP"/>
    </source>
</evidence>
<comment type="caution">
    <text evidence="4">The sequence shown here is derived from an EMBL/GenBank/DDBJ whole genome shotgun (WGS) entry which is preliminary data.</text>
</comment>
<proteinExistence type="predicted"/>
<feature type="signal peptide" evidence="2">
    <location>
        <begin position="1"/>
        <end position="15"/>
    </location>
</feature>
<name>A0A2K3QR07_9HYPO</name>
<evidence type="ECO:0000256" key="1">
    <source>
        <dbReference type="ARBA" id="ARBA00022729"/>
    </source>
</evidence>
<sequence>MKPPHVLLLAALSSAAPIHVPLLTQPRPGAAQLPVMPPPGAGSSSVPLADILGTHRSLTSFSSFTRLHPAAASLLADLATSTTILAPLNSAVEALPRKPWEQARDYAAYGAQAYDGSGGEDRANQNLRRFVEGQLVARSPWPRGERAKTLGGRELWWEERDGKRVIMPDEVEVERVASAVANGEVWILKGVLSQL</sequence>